<comment type="function">
    <text evidence="2 12">Catalyzes the synthesis of 5,6-dihydrouridine (D), a modified base found in the D-loop of most tRNAs, via the reduction of the C5-C6 double bond in target uridines.</text>
</comment>
<keyword evidence="17" id="KW-1185">Reference proteome</keyword>
<keyword evidence="14" id="KW-0547">Nucleotide-binding</keyword>
<comment type="catalytic activity">
    <reaction evidence="10">
        <text>a 5,6-dihydrouridine in tRNA + NADP(+) = a uridine in tRNA + NADPH + H(+)</text>
        <dbReference type="Rhea" id="RHEA:23624"/>
        <dbReference type="Rhea" id="RHEA-COMP:13339"/>
        <dbReference type="Rhea" id="RHEA-COMP:13887"/>
        <dbReference type="ChEBI" id="CHEBI:15378"/>
        <dbReference type="ChEBI" id="CHEBI:57783"/>
        <dbReference type="ChEBI" id="CHEBI:58349"/>
        <dbReference type="ChEBI" id="CHEBI:65315"/>
        <dbReference type="ChEBI" id="CHEBI:74443"/>
    </reaction>
</comment>
<sequence length="335" mass="34852">MSLRVGNVTIAEPVLLAPMAGITDLPFRRQVSGFGCGLVVSEMIASADLAHGKPSAVARAEVDGDIATSAVQIAGREARWMAEAARILEARGARLIDVNFGCPAKQVTGGWSGSALMRDPDLAASLFEAVVAAVKVPVTAKMRLGWDGLTAPGFARRMQDAGAAMVTVHGRTRQQFYKGRADWSQVAAVKASVSIPVVVNGDIIDLATARAALKASGADAVMIGRGAQGAPWVPAEVAAGLAGRPFAAPGLAARAALILDHHAAMLEFHGEALGVRVARKHVSWALERIACDSLGETKPLRDAVVRIGEAGEARAALRAGLDRLIEAEGARRWAA</sequence>
<dbReference type="Pfam" id="PF01207">
    <property type="entry name" value="Dus"/>
    <property type="match status" value="1"/>
</dbReference>
<dbReference type="PROSITE" id="PS01136">
    <property type="entry name" value="UPF0034"/>
    <property type="match status" value="1"/>
</dbReference>
<dbReference type="InterPro" id="IPR013785">
    <property type="entry name" value="Aldolase_TIM"/>
</dbReference>
<protein>
    <recommendedName>
        <fullName evidence="12">tRNA-dihydrouridine synthase</fullName>
        <ecNumber evidence="12">1.3.1.-</ecNumber>
    </recommendedName>
</protein>
<dbReference type="SUPFAM" id="SSF51395">
    <property type="entry name" value="FMN-linked oxidoreductases"/>
    <property type="match status" value="1"/>
</dbReference>
<feature type="active site" description="Proton donor" evidence="13">
    <location>
        <position position="102"/>
    </location>
</feature>
<comment type="similarity">
    <text evidence="12">Belongs to the dus family.</text>
</comment>
<evidence type="ECO:0000313" key="17">
    <source>
        <dbReference type="Proteomes" id="UP000198703"/>
    </source>
</evidence>
<comment type="cofactor">
    <cofactor evidence="1 12 14">
        <name>FMN</name>
        <dbReference type="ChEBI" id="CHEBI:58210"/>
    </cofactor>
</comment>
<dbReference type="GO" id="GO:0050660">
    <property type="term" value="F:flavin adenine dinucleotide binding"/>
    <property type="evidence" value="ECO:0007669"/>
    <property type="project" value="InterPro"/>
</dbReference>
<dbReference type="OrthoDB" id="9764501at2"/>
<feature type="binding site" evidence="14">
    <location>
        <begin position="18"/>
        <end position="20"/>
    </location>
    <ligand>
        <name>FMN</name>
        <dbReference type="ChEBI" id="CHEBI:58210"/>
    </ligand>
</feature>
<feature type="binding site" evidence="14">
    <location>
        <begin position="224"/>
        <end position="225"/>
    </location>
    <ligand>
        <name>FMN</name>
        <dbReference type="ChEBI" id="CHEBI:58210"/>
    </ligand>
</feature>
<evidence type="ECO:0000256" key="2">
    <source>
        <dbReference type="ARBA" id="ARBA00002790"/>
    </source>
</evidence>
<keyword evidence="9 12" id="KW-0560">Oxidoreductase</keyword>
<dbReference type="NCBIfam" id="TIGR00737">
    <property type="entry name" value="nifR3_yhdG"/>
    <property type="match status" value="1"/>
</dbReference>
<accession>A0A1H3VP31</accession>
<dbReference type="GO" id="GO:0017150">
    <property type="term" value="F:tRNA dihydrouridine synthase activity"/>
    <property type="evidence" value="ECO:0007669"/>
    <property type="project" value="InterPro"/>
</dbReference>
<evidence type="ECO:0000256" key="4">
    <source>
        <dbReference type="ARBA" id="ARBA00022630"/>
    </source>
</evidence>
<evidence type="ECO:0000256" key="11">
    <source>
        <dbReference type="ARBA" id="ARBA00048802"/>
    </source>
</evidence>
<dbReference type="Gene3D" id="3.20.20.70">
    <property type="entry name" value="Aldolase class I"/>
    <property type="match status" value="1"/>
</dbReference>
<name>A0A1H3VP31_9RHOB</name>
<evidence type="ECO:0000256" key="14">
    <source>
        <dbReference type="PIRSR" id="PIRSR006621-2"/>
    </source>
</evidence>
<reference evidence="16 17" key="1">
    <citation type="submission" date="2016-10" db="EMBL/GenBank/DDBJ databases">
        <authorList>
            <person name="de Groot N.N."/>
        </authorList>
    </citation>
    <scope>NUCLEOTIDE SEQUENCE [LARGE SCALE GENOMIC DNA]</scope>
    <source>
        <strain evidence="16 17">DSM 15345</strain>
    </source>
</reference>
<dbReference type="InterPro" id="IPR024036">
    <property type="entry name" value="tRNA-dHydroUridine_Synthase_C"/>
</dbReference>
<evidence type="ECO:0000256" key="7">
    <source>
        <dbReference type="ARBA" id="ARBA00022857"/>
    </source>
</evidence>
<keyword evidence="7" id="KW-0521">NADP</keyword>
<evidence type="ECO:0000256" key="13">
    <source>
        <dbReference type="PIRSR" id="PIRSR006621-1"/>
    </source>
</evidence>
<gene>
    <name evidence="16" type="ORF">SAMN05444370_101237</name>
</gene>
<feature type="binding site" evidence="14">
    <location>
        <position position="169"/>
    </location>
    <ligand>
        <name>FMN</name>
        <dbReference type="ChEBI" id="CHEBI:58210"/>
    </ligand>
</feature>
<dbReference type="Gene3D" id="1.10.1200.80">
    <property type="entry name" value="Putative flavin oxidoreducatase, domain 2"/>
    <property type="match status" value="1"/>
</dbReference>
<dbReference type="InterPro" id="IPR001269">
    <property type="entry name" value="DUS_fam"/>
</dbReference>
<dbReference type="EMBL" id="FNQM01000001">
    <property type="protein sequence ID" value="SDZ76563.1"/>
    <property type="molecule type" value="Genomic_DNA"/>
</dbReference>
<organism evidence="16 17">
    <name type="scientific">Rubrimonas cliftonensis</name>
    <dbReference type="NCBI Taxonomy" id="89524"/>
    <lineage>
        <taxon>Bacteria</taxon>
        <taxon>Pseudomonadati</taxon>
        <taxon>Pseudomonadota</taxon>
        <taxon>Alphaproteobacteria</taxon>
        <taxon>Rhodobacterales</taxon>
        <taxon>Paracoccaceae</taxon>
        <taxon>Rubrimonas</taxon>
    </lineage>
</organism>
<dbReference type="PIRSF" id="PIRSF006621">
    <property type="entry name" value="Dus"/>
    <property type="match status" value="1"/>
</dbReference>
<dbReference type="STRING" id="89524.SAMN05444370_101237"/>
<proteinExistence type="inferred from homology"/>
<keyword evidence="3" id="KW-0820">tRNA-binding</keyword>
<dbReference type="InterPro" id="IPR018517">
    <property type="entry name" value="tRNA_hU_synthase_CS"/>
</dbReference>
<evidence type="ECO:0000256" key="8">
    <source>
        <dbReference type="ARBA" id="ARBA00022884"/>
    </source>
</evidence>
<keyword evidence="6 12" id="KW-0819">tRNA processing</keyword>
<dbReference type="Proteomes" id="UP000198703">
    <property type="component" value="Unassembled WGS sequence"/>
</dbReference>
<dbReference type="RefSeq" id="WP_093247643.1">
    <property type="nucleotide sequence ID" value="NZ_FNQM01000001.1"/>
</dbReference>
<evidence type="ECO:0000256" key="6">
    <source>
        <dbReference type="ARBA" id="ARBA00022694"/>
    </source>
</evidence>
<feature type="binding site" evidence="14">
    <location>
        <position position="72"/>
    </location>
    <ligand>
        <name>FMN</name>
        <dbReference type="ChEBI" id="CHEBI:58210"/>
    </ligand>
</feature>
<evidence type="ECO:0000256" key="3">
    <source>
        <dbReference type="ARBA" id="ARBA00022555"/>
    </source>
</evidence>
<evidence type="ECO:0000256" key="9">
    <source>
        <dbReference type="ARBA" id="ARBA00023002"/>
    </source>
</evidence>
<comment type="catalytic activity">
    <reaction evidence="11">
        <text>a 5,6-dihydrouridine in tRNA + NAD(+) = a uridine in tRNA + NADH + H(+)</text>
        <dbReference type="Rhea" id="RHEA:54452"/>
        <dbReference type="Rhea" id="RHEA-COMP:13339"/>
        <dbReference type="Rhea" id="RHEA-COMP:13887"/>
        <dbReference type="ChEBI" id="CHEBI:15378"/>
        <dbReference type="ChEBI" id="CHEBI:57540"/>
        <dbReference type="ChEBI" id="CHEBI:57945"/>
        <dbReference type="ChEBI" id="CHEBI:65315"/>
        <dbReference type="ChEBI" id="CHEBI:74443"/>
    </reaction>
</comment>
<dbReference type="AlphaFoldDB" id="A0A1H3VP31"/>
<keyword evidence="8" id="KW-0694">RNA-binding</keyword>
<dbReference type="GO" id="GO:0000049">
    <property type="term" value="F:tRNA binding"/>
    <property type="evidence" value="ECO:0007669"/>
    <property type="project" value="UniProtKB-KW"/>
</dbReference>
<keyword evidence="4 12" id="KW-0285">Flavoprotein</keyword>
<evidence type="ECO:0000256" key="10">
    <source>
        <dbReference type="ARBA" id="ARBA00048205"/>
    </source>
</evidence>
<dbReference type="PANTHER" id="PTHR45846">
    <property type="entry name" value="TRNA-DIHYDROURIDINE(47) SYNTHASE [NAD(P)(+)]-LIKE"/>
    <property type="match status" value="1"/>
</dbReference>
<dbReference type="CDD" id="cd02801">
    <property type="entry name" value="DUS_like_FMN"/>
    <property type="match status" value="1"/>
</dbReference>
<keyword evidence="5 12" id="KW-0288">FMN</keyword>
<dbReference type="InterPro" id="IPR004652">
    <property type="entry name" value="DusB-like"/>
</dbReference>
<dbReference type="EC" id="1.3.1.-" evidence="12"/>
<dbReference type="PANTHER" id="PTHR45846:SF1">
    <property type="entry name" value="TRNA-DIHYDROURIDINE(47) SYNTHASE [NAD(P)(+)]-LIKE"/>
    <property type="match status" value="1"/>
</dbReference>
<feature type="domain" description="DUS-like FMN-binding" evidence="15">
    <location>
        <begin position="15"/>
        <end position="290"/>
    </location>
</feature>
<evidence type="ECO:0000259" key="15">
    <source>
        <dbReference type="Pfam" id="PF01207"/>
    </source>
</evidence>
<feature type="binding site" evidence="14">
    <location>
        <position position="141"/>
    </location>
    <ligand>
        <name>FMN</name>
        <dbReference type="ChEBI" id="CHEBI:58210"/>
    </ligand>
</feature>
<evidence type="ECO:0000256" key="12">
    <source>
        <dbReference type="PIRNR" id="PIRNR006621"/>
    </source>
</evidence>
<dbReference type="InterPro" id="IPR035587">
    <property type="entry name" value="DUS-like_FMN-bd"/>
</dbReference>
<evidence type="ECO:0000256" key="5">
    <source>
        <dbReference type="ARBA" id="ARBA00022643"/>
    </source>
</evidence>
<evidence type="ECO:0000313" key="16">
    <source>
        <dbReference type="EMBL" id="SDZ76563.1"/>
    </source>
</evidence>
<evidence type="ECO:0000256" key="1">
    <source>
        <dbReference type="ARBA" id="ARBA00001917"/>
    </source>
</evidence>